<evidence type="ECO:0000313" key="3">
    <source>
        <dbReference type="Proteomes" id="UP000184096"/>
    </source>
</evidence>
<dbReference type="OrthoDB" id="5786851at2"/>
<dbReference type="Proteomes" id="UP000184096">
    <property type="component" value="Chromosome I"/>
</dbReference>
<dbReference type="SUPFAM" id="SSF143744">
    <property type="entry name" value="GlcG-like"/>
    <property type="match status" value="1"/>
</dbReference>
<dbReference type="InterPro" id="IPR052517">
    <property type="entry name" value="GlcG_carb_metab_protein"/>
</dbReference>
<dbReference type="PANTHER" id="PTHR34309:SF10">
    <property type="entry name" value="SLR1406 PROTEIN"/>
    <property type="match status" value="1"/>
</dbReference>
<accession>A0A1M7T470</accession>
<keyword evidence="3" id="KW-1185">Reference proteome</keyword>
<evidence type="ECO:0000313" key="2">
    <source>
        <dbReference type="EMBL" id="SHN65545.1"/>
    </source>
</evidence>
<dbReference type="EMBL" id="LT670849">
    <property type="protein sequence ID" value="SHN65545.1"/>
    <property type="molecule type" value="Genomic_DNA"/>
</dbReference>
<sequence length="170" mass="16964">MSRSLLIVSLVVIGSSWVSSACAEPLSTRRQISLAIALEAAAEAVATCERTGYHTTATVLDASGAIKAVAKGDLAPPHTIDSSRGKAYAAVSLGPNFSENTTSAIVARVSGGPAFGPLQHLPGVFLVAGGVVIKSGDEVIGAIGVGGAPGGDKDEVCSQAAVAKIANRLQ</sequence>
<dbReference type="InterPro" id="IPR038084">
    <property type="entry name" value="PduO/GlcC-like_sf"/>
</dbReference>
<dbReference type="InterPro" id="IPR005624">
    <property type="entry name" value="PduO/GlcC-like"/>
</dbReference>
<dbReference type="PROSITE" id="PS51257">
    <property type="entry name" value="PROKAR_LIPOPROTEIN"/>
    <property type="match status" value="1"/>
</dbReference>
<organism evidence="2 3">
    <name type="scientific">Bradyrhizobium erythrophlei</name>
    <dbReference type="NCBI Taxonomy" id="1437360"/>
    <lineage>
        <taxon>Bacteria</taxon>
        <taxon>Pseudomonadati</taxon>
        <taxon>Pseudomonadota</taxon>
        <taxon>Alphaproteobacteria</taxon>
        <taxon>Hyphomicrobiales</taxon>
        <taxon>Nitrobacteraceae</taxon>
        <taxon>Bradyrhizobium</taxon>
    </lineage>
</organism>
<gene>
    <name evidence="2" type="ORF">SAMN05444170_0735</name>
</gene>
<protein>
    <submittedName>
        <fullName evidence="2">Uncharacterized conserved protein GlcG, DUF336 family</fullName>
    </submittedName>
</protein>
<keyword evidence="1" id="KW-0732">Signal</keyword>
<dbReference type="RefSeq" id="WP_072816739.1">
    <property type="nucleotide sequence ID" value="NZ_LT670849.1"/>
</dbReference>
<dbReference type="AlphaFoldDB" id="A0A1M7T470"/>
<dbReference type="Gene3D" id="3.30.450.150">
    <property type="entry name" value="Haem-degrading domain"/>
    <property type="match status" value="1"/>
</dbReference>
<reference evidence="3" key="1">
    <citation type="submission" date="2016-11" db="EMBL/GenBank/DDBJ databases">
        <authorList>
            <person name="Varghese N."/>
            <person name="Submissions S."/>
        </authorList>
    </citation>
    <scope>NUCLEOTIDE SEQUENCE [LARGE SCALE GENOMIC DNA]</scope>
    <source>
        <strain evidence="3">GAS401</strain>
    </source>
</reference>
<feature type="signal peptide" evidence="1">
    <location>
        <begin position="1"/>
        <end position="23"/>
    </location>
</feature>
<dbReference type="Pfam" id="PF03928">
    <property type="entry name" value="HbpS-like"/>
    <property type="match status" value="1"/>
</dbReference>
<evidence type="ECO:0000256" key="1">
    <source>
        <dbReference type="SAM" id="SignalP"/>
    </source>
</evidence>
<name>A0A1M7T470_9BRAD</name>
<dbReference type="PANTHER" id="PTHR34309">
    <property type="entry name" value="SLR1406 PROTEIN"/>
    <property type="match status" value="1"/>
</dbReference>
<proteinExistence type="predicted"/>
<feature type="chain" id="PRO_5012116416" evidence="1">
    <location>
        <begin position="24"/>
        <end position="170"/>
    </location>
</feature>